<dbReference type="AlphaFoldDB" id="X0RU83"/>
<dbReference type="EMBL" id="BARS01000130">
    <property type="protein sequence ID" value="GAF72353.1"/>
    <property type="molecule type" value="Genomic_DNA"/>
</dbReference>
<organism evidence="1">
    <name type="scientific">marine sediment metagenome</name>
    <dbReference type="NCBI Taxonomy" id="412755"/>
    <lineage>
        <taxon>unclassified sequences</taxon>
        <taxon>metagenomes</taxon>
        <taxon>ecological metagenomes</taxon>
    </lineage>
</organism>
<protein>
    <submittedName>
        <fullName evidence="1">Uncharacterized protein</fullName>
    </submittedName>
</protein>
<feature type="non-terminal residue" evidence="1">
    <location>
        <position position="1"/>
    </location>
</feature>
<name>X0RU83_9ZZZZ</name>
<comment type="caution">
    <text evidence="1">The sequence shown here is derived from an EMBL/GenBank/DDBJ whole genome shotgun (WGS) entry which is preliminary data.</text>
</comment>
<accession>X0RU83</accession>
<sequence>QKINEPGRERRSFEELVLKPKLIVRGSCGKKISLPEN</sequence>
<proteinExistence type="predicted"/>
<evidence type="ECO:0000313" key="1">
    <source>
        <dbReference type="EMBL" id="GAF72353.1"/>
    </source>
</evidence>
<reference evidence="1" key="1">
    <citation type="journal article" date="2014" name="Front. Microbiol.">
        <title>High frequency of phylogenetically diverse reductive dehalogenase-homologous genes in deep subseafloor sedimentary metagenomes.</title>
        <authorList>
            <person name="Kawai M."/>
            <person name="Futagami T."/>
            <person name="Toyoda A."/>
            <person name="Takaki Y."/>
            <person name="Nishi S."/>
            <person name="Hori S."/>
            <person name="Arai W."/>
            <person name="Tsubouchi T."/>
            <person name="Morono Y."/>
            <person name="Uchiyama I."/>
            <person name="Ito T."/>
            <person name="Fujiyama A."/>
            <person name="Inagaki F."/>
            <person name="Takami H."/>
        </authorList>
    </citation>
    <scope>NUCLEOTIDE SEQUENCE</scope>
    <source>
        <strain evidence="1">Expedition CK06-06</strain>
    </source>
</reference>
<gene>
    <name evidence="1" type="ORF">S01H1_00378</name>
</gene>